<accession>A0AC34GTF3</accession>
<dbReference type="WBParaSite" id="ES5_v2.g8056.t1">
    <property type="protein sequence ID" value="ES5_v2.g8056.t1"/>
    <property type="gene ID" value="ES5_v2.g8056"/>
</dbReference>
<proteinExistence type="predicted"/>
<organism evidence="1 2">
    <name type="scientific">Panagrolaimus sp. ES5</name>
    <dbReference type="NCBI Taxonomy" id="591445"/>
    <lineage>
        <taxon>Eukaryota</taxon>
        <taxon>Metazoa</taxon>
        <taxon>Ecdysozoa</taxon>
        <taxon>Nematoda</taxon>
        <taxon>Chromadorea</taxon>
        <taxon>Rhabditida</taxon>
        <taxon>Tylenchina</taxon>
        <taxon>Panagrolaimomorpha</taxon>
        <taxon>Panagrolaimoidea</taxon>
        <taxon>Panagrolaimidae</taxon>
        <taxon>Panagrolaimus</taxon>
    </lineage>
</organism>
<sequence length="663" mass="74571">MLRLLGLNLILFCINVYGQISQHKSCGANSIPFDFRVDINGSPEIRCNTPPCFGIVQSASPSSSSFDDDGYAYGNRNIMMRRRRHKKSINDRNADCTGRFTEQVCSSNNEWTAGIEEYNNGTHFILKAECCRYDGLNNATAIHTYSIRNGEHYTGGEVLDEGKLVAFDLIKEVRKNLGANNEAVYLVTVNRMICIPDPPEYRNRISPYFENDGMYDPEDFAMAGGYRGRARGEDYMSPYGNNNRRYRPMYRSQVRRRPSYPRRRQYYRPLFDEYDYYDLEPMPLVRRPYRGRYRSRYEPEPYYTPKGRPRAYADTDGYSNPQPEPLEEYQEAATTAPYRDTGHKNALPASYEQQPYAPQPETQPLPPPPQQPLQGYVQPQTFLPPPPPIQASYNSIPSYQPSSQATSCAVDPCSGSASNANAYSSQSNAYSGQQYSQSGYGGQSGGGTDLNSVFSSLQCFSGDMTVQTPSGLKRMDELEVGDMVLSIEQSMISFTPVVMFLHNEPKEIAVFKEIETADNRKLKLTDFHLIYVTSCKPEPLKLIHAKDVTVGQCVHIVEESQHSLKSTKVIAIREIEEVGIYAPLTASGDLMVNSVLASCHSNMGVQTLQQTFFTWYRKINVAITSVRNMFGIDSTTEGGKGLPYGVKYITSALDVIVPKSIFS</sequence>
<name>A0AC34GTF3_9BILA</name>
<reference evidence="2" key="1">
    <citation type="submission" date="2022-11" db="UniProtKB">
        <authorList>
            <consortium name="WormBaseParasite"/>
        </authorList>
    </citation>
    <scope>IDENTIFICATION</scope>
</reference>
<evidence type="ECO:0000313" key="2">
    <source>
        <dbReference type="WBParaSite" id="ES5_v2.g8056.t1"/>
    </source>
</evidence>
<dbReference type="Proteomes" id="UP000887579">
    <property type="component" value="Unplaced"/>
</dbReference>
<protein>
    <submittedName>
        <fullName evidence="2">Hint domain-containing protein</fullName>
    </submittedName>
</protein>
<evidence type="ECO:0000313" key="1">
    <source>
        <dbReference type="Proteomes" id="UP000887579"/>
    </source>
</evidence>